<dbReference type="InterPro" id="IPR010661">
    <property type="entry name" value="RVT_thumb"/>
</dbReference>
<evidence type="ECO:0000256" key="3">
    <source>
        <dbReference type="ARBA" id="ARBA00022722"/>
    </source>
</evidence>
<proteinExistence type="predicted"/>
<dbReference type="PANTHER" id="PTHR41694:SF3">
    <property type="entry name" value="RNA-DIRECTED DNA POLYMERASE-RELATED"/>
    <property type="match status" value="1"/>
</dbReference>
<dbReference type="InterPro" id="IPR043128">
    <property type="entry name" value="Rev_trsase/Diguanyl_cyclase"/>
</dbReference>
<dbReference type="OrthoDB" id="6773263at2759"/>
<dbReference type="Proteomes" id="UP000533896">
    <property type="component" value="Unassembled WGS sequence"/>
</dbReference>
<dbReference type="GO" id="GO:0035613">
    <property type="term" value="F:RNA stem-loop binding"/>
    <property type="evidence" value="ECO:0007669"/>
    <property type="project" value="TreeGrafter"/>
</dbReference>
<organism evidence="8 9">
    <name type="scientific">Lophotis ruficrista</name>
    <dbReference type="NCBI Taxonomy" id="172689"/>
    <lineage>
        <taxon>Eukaryota</taxon>
        <taxon>Metazoa</taxon>
        <taxon>Chordata</taxon>
        <taxon>Craniata</taxon>
        <taxon>Vertebrata</taxon>
        <taxon>Euteleostomi</taxon>
        <taxon>Archelosauria</taxon>
        <taxon>Archosauria</taxon>
        <taxon>Dinosauria</taxon>
        <taxon>Saurischia</taxon>
        <taxon>Theropoda</taxon>
        <taxon>Coelurosauria</taxon>
        <taxon>Aves</taxon>
        <taxon>Neognathae</taxon>
        <taxon>Neoaves</taxon>
        <taxon>Otidimorphae</taxon>
        <taxon>Otidiformes</taxon>
        <taxon>Otididae</taxon>
        <taxon>Lophotis</taxon>
    </lineage>
</organism>
<dbReference type="Gene3D" id="3.30.70.270">
    <property type="match status" value="1"/>
</dbReference>
<keyword evidence="9" id="KW-1185">Reference proteome</keyword>
<dbReference type="EMBL" id="VWYV01002136">
    <property type="protein sequence ID" value="NXE16133.1"/>
    <property type="molecule type" value="Genomic_DNA"/>
</dbReference>
<feature type="non-terminal residue" evidence="8">
    <location>
        <position position="1"/>
    </location>
</feature>
<gene>
    <name evidence="8" type="primary">Hervk_4</name>
    <name evidence="8" type="ORF">LOPRUF_R15348</name>
</gene>
<keyword evidence="5" id="KW-0378">Hydrolase</keyword>
<evidence type="ECO:0000256" key="4">
    <source>
        <dbReference type="ARBA" id="ARBA00022759"/>
    </source>
</evidence>
<dbReference type="GO" id="GO:0004519">
    <property type="term" value="F:endonuclease activity"/>
    <property type="evidence" value="ECO:0007669"/>
    <property type="project" value="UniProtKB-KW"/>
</dbReference>
<keyword evidence="3" id="KW-0540">Nuclease</keyword>
<dbReference type="Pfam" id="PF06817">
    <property type="entry name" value="RVT_thumb"/>
    <property type="match status" value="1"/>
</dbReference>
<comment type="caution">
    <text evidence="8">The sequence shown here is derived from an EMBL/GenBank/DDBJ whole genome shotgun (WGS) entry which is preliminary data.</text>
</comment>
<keyword evidence="4" id="KW-0255">Endonuclease</keyword>
<keyword evidence="1" id="KW-0808">Transferase</keyword>
<dbReference type="AlphaFoldDB" id="A0A7K8KIR0"/>
<reference evidence="8 9" key="1">
    <citation type="submission" date="2019-09" db="EMBL/GenBank/DDBJ databases">
        <title>Bird 10,000 Genomes (B10K) Project - Family phase.</title>
        <authorList>
            <person name="Zhang G."/>
        </authorList>
    </citation>
    <scope>NUCLEOTIDE SEQUENCE [LARGE SCALE GENOMIC DNA]</scope>
    <source>
        <strain evidence="8">B10K-CU-031-23</strain>
    </source>
</reference>
<evidence type="ECO:0000256" key="1">
    <source>
        <dbReference type="ARBA" id="ARBA00022679"/>
    </source>
</evidence>
<accession>A0A7K8KIR0</accession>
<dbReference type="InterPro" id="IPR043502">
    <property type="entry name" value="DNA/RNA_pol_sf"/>
</dbReference>
<evidence type="ECO:0000313" key="9">
    <source>
        <dbReference type="Proteomes" id="UP000533896"/>
    </source>
</evidence>
<dbReference type="GO" id="GO:0016787">
    <property type="term" value="F:hydrolase activity"/>
    <property type="evidence" value="ECO:0007669"/>
    <property type="project" value="UniProtKB-KW"/>
</dbReference>
<evidence type="ECO:0000256" key="6">
    <source>
        <dbReference type="ARBA" id="ARBA00022918"/>
    </source>
</evidence>
<sequence>TIVPQKLKIPQTVFTLNDLQKLLGAINWIRPVLGLSTEMLSPLFQVPKGDLDLTSP</sequence>
<evidence type="ECO:0000313" key="8">
    <source>
        <dbReference type="EMBL" id="NXE16133.1"/>
    </source>
</evidence>
<dbReference type="GO" id="GO:0003964">
    <property type="term" value="F:RNA-directed DNA polymerase activity"/>
    <property type="evidence" value="ECO:0007669"/>
    <property type="project" value="UniProtKB-KW"/>
</dbReference>
<dbReference type="PANTHER" id="PTHR41694">
    <property type="entry name" value="ENDOGENOUS RETROVIRUS GROUP K MEMBER POL PROTEIN"/>
    <property type="match status" value="1"/>
</dbReference>
<name>A0A7K8KIR0_9AVES</name>
<protein>
    <submittedName>
        <fullName evidence="8">PO113 protein</fullName>
    </submittedName>
</protein>
<keyword evidence="6" id="KW-0695">RNA-directed DNA polymerase</keyword>
<keyword evidence="2" id="KW-0548">Nucleotidyltransferase</keyword>
<evidence type="ECO:0000259" key="7">
    <source>
        <dbReference type="Pfam" id="PF06817"/>
    </source>
</evidence>
<feature type="domain" description="Reverse transcriptase thumb" evidence="7">
    <location>
        <begin position="4"/>
        <end position="56"/>
    </location>
</feature>
<evidence type="ECO:0000256" key="5">
    <source>
        <dbReference type="ARBA" id="ARBA00022801"/>
    </source>
</evidence>
<feature type="non-terminal residue" evidence="8">
    <location>
        <position position="56"/>
    </location>
</feature>
<dbReference type="SUPFAM" id="SSF56672">
    <property type="entry name" value="DNA/RNA polymerases"/>
    <property type="match status" value="1"/>
</dbReference>
<evidence type="ECO:0000256" key="2">
    <source>
        <dbReference type="ARBA" id="ARBA00022695"/>
    </source>
</evidence>